<protein>
    <submittedName>
        <fullName evidence="1">Uncharacterized protein</fullName>
    </submittedName>
</protein>
<reference evidence="1" key="1">
    <citation type="submission" date="2018-02" db="EMBL/GenBank/DDBJ databases">
        <title>The genomes of Aspergillus section Nigri reveals drivers in fungal speciation.</title>
        <authorList>
            <consortium name="DOE Joint Genome Institute"/>
            <person name="Vesth T.C."/>
            <person name="Nybo J."/>
            <person name="Theobald S."/>
            <person name="Brandl J."/>
            <person name="Frisvad J.C."/>
            <person name="Nielsen K.F."/>
            <person name="Lyhne E.K."/>
            <person name="Kogle M.E."/>
            <person name="Kuo A."/>
            <person name="Riley R."/>
            <person name="Clum A."/>
            <person name="Nolan M."/>
            <person name="Lipzen A."/>
            <person name="Salamov A."/>
            <person name="Henrissat B."/>
            <person name="Wiebenga A."/>
            <person name="De vries R.P."/>
            <person name="Grigoriev I.V."/>
            <person name="Mortensen U.H."/>
            <person name="Andersen M.R."/>
            <person name="Baker S.E."/>
        </authorList>
    </citation>
    <scope>NUCLEOTIDE SEQUENCE</scope>
    <source>
        <strain evidence="1">CBS 621.78</strain>
    </source>
</reference>
<organism evidence="1 2">
    <name type="scientific">Aspergillus brunneoviolaceus CBS 621.78</name>
    <dbReference type="NCBI Taxonomy" id="1450534"/>
    <lineage>
        <taxon>Eukaryota</taxon>
        <taxon>Fungi</taxon>
        <taxon>Dikarya</taxon>
        <taxon>Ascomycota</taxon>
        <taxon>Pezizomycotina</taxon>
        <taxon>Eurotiomycetes</taxon>
        <taxon>Eurotiomycetidae</taxon>
        <taxon>Eurotiales</taxon>
        <taxon>Aspergillaceae</taxon>
        <taxon>Aspergillus</taxon>
        <taxon>Aspergillus subgen. Circumdati</taxon>
    </lineage>
</organism>
<dbReference type="Proteomes" id="UP000249057">
    <property type="component" value="Unassembled WGS sequence"/>
</dbReference>
<keyword evidence="2" id="KW-1185">Reference proteome</keyword>
<name>A0ACD1FT55_9EURO</name>
<evidence type="ECO:0000313" key="2">
    <source>
        <dbReference type="Proteomes" id="UP000249057"/>
    </source>
</evidence>
<dbReference type="EMBL" id="KZ825420">
    <property type="protein sequence ID" value="RAH40095.1"/>
    <property type="molecule type" value="Genomic_DNA"/>
</dbReference>
<gene>
    <name evidence="1" type="ORF">BO95DRAFT_437015</name>
</gene>
<evidence type="ECO:0000313" key="1">
    <source>
        <dbReference type="EMBL" id="RAH40095.1"/>
    </source>
</evidence>
<sequence length="345" mass="38954">MLVLLLLLYHFIASTVVSAKPNGTHYSYHELWMLQNHFWQNFLYPTNRGHIEANDSSIFAADVQGRVHATRTFDGRELNNEYIFGLFSQPDHPGIFGPPIAYNITQFAATDNTAAATTLITFNITTFQLVVPAAIDTWLQYDSSGKITQYDAVFRWLDYLFVPLMQAAGKMFHLNDSVQIQNRVAALLADTICQTHQDHCHGANLQYTSKEDCVVFLTQSVRFGLPYEMGRNTLLCREVHDNMVRFNPPVHCPHIGPGGGGYCVDDMTYQQVVLEKYFRHSWVPYGYADHNPWVAHISPRFLDPVRSDSNQSSQNPVSQRGCNCDKRGGTFIATKNAQGPLGGRE</sequence>
<accession>A0ACD1FT55</accession>
<proteinExistence type="predicted"/>